<comment type="caution">
    <text evidence="2">The sequence shown here is derived from an EMBL/GenBank/DDBJ whole genome shotgun (WGS) entry which is preliminary data.</text>
</comment>
<protein>
    <submittedName>
        <fullName evidence="2">Transcriptional regulator, AlpA family</fullName>
    </submittedName>
</protein>
<gene>
    <name evidence="2" type="ORF">SAMN02744124_04439</name>
</gene>
<sequence>MIIRSDRLMTIDEAAYYLNLSPRTIYRKIYEGDLLVYKVGGVWRMEPLLVYKYSRQNKRTRVIQNG</sequence>
<evidence type="ECO:0000313" key="2">
    <source>
        <dbReference type="EMBL" id="SMF71798.1"/>
    </source>
</evidence>
<dbReference type="NCBIfam" id="TIGR01764">
    <property type="entry name" value="excise"/>
    <property type="match status" value="1"/>
</dbReference>
<proteinExistence type="predicted"/>
<dbReference type="Pfam" id="PF12728">
    <property type="entry name" value="HTH_17"/>
    <property type="match status" value="1"/>
</dbReference>
<dbReference type="Proteomes" id="UP000192939">
    <property type="component" value="Unassembled WGS sequence"/>
</dbReference>
<evidence type="ECO:0000313" key="3">
    <source>
        <dbReference type="Proteomes" id="UP000192939"/>
    </source>
</evidence>
<dbReference type="InterPro" id="IPR041657">
    <property type="entry name" value="HTH_17"/>
</dbReference>
<feature type="domain" description="Helix-turn-helix" evidence="1">
    <location>
        <begin position="8"/>
        <end position="44"/>
    </location>
</feature>
<name>A0ABY1M3Q5_9BACL</name>
<keyword evidence="3" id="KW-1185">Reference proteome</keyword>
<dbReference type="EMBL" id="FXAE01000092">
    <property type="protein sequence ID" value="SMF71798.1"/>
    <property type="molecule type" value="Genomic_DNA"/>
</dbReference>
<accession>A0ABY1M3Q5</accession>
<dbReference type="InterPro" id="IPR009061">
    <property type="entry name" value="DNA-bd_dom_put_sf"/>
</dbReference>
<dbReference type="SUPFAM" id="SSF46955">
    <property type="entry name" value="Putative DNA-binding domain"/>
    <property type="match status" value="1"/>
</dbReference>
<organism evidence="2 3">
    <name type="scientific">Paenibacillus barengoltzii J12</name>
    <dbReference type="NCBI Taxonomy" id="935846"/>
    <lineage>
        <taxon>Bacteria</taxon>
        <taxon>Bacillati</taxon>
        <taxon>Bacillota</taxon>
        <taxon>Bacilli</taxon>
        <taxon>Bacillales</taxon>
        <taxon>Paenibacillaceae</taxon>
        <taxon>Paenibacillus</taxon>
    </lineage>
</organism>
<reference evidence="2 3" key="1">
    <citation type="submission" date="2017-04" db="EMBL/GenBank/DDBJ databases">
        <authorList>
            <person name="Varghese N."/>
            <person name="Submissions S."/>
        </authorList>
    </citation>
    <scope>NUCLEOTIDE SEQUENCE [LARGE SCALE GENOMIC DNA]</scope>
    <source>
        <strain evidence="2 3">J12</strain>
    </source>
</reference>
<evidence type="ECO:0000259" key="1">
    <source>
        <dbReference type="Pfam" id="PF12728"/>
    </source>
</evidence>
<dbReference type="InterPro" id="IPR010093">
    <property type="entry name" value="SinI_DNA-bd"/>
</dbReference>